<evidence type="ECO:0000313" key="2">
    <source>
        <dbReference type="Proteomes" id="UP000265520"/>
    </source>
</evidence>
<dbReference type="AlphaFoldDB" id="A0A392PUI0"/>
<sequence>FALPLNDGSLLSMVDFDIRMGLACGAQQSPPY</sequence>
<organism evidence="1 2">
    <name type="scientific">Trifolium medium</name>
    <dbReference type="NCBI Taxonomy" id="97028"/>
    <lineage>
        <taxon>Eukaryota</taxon>
        <taxon>Viridiplantae</taxon>
        <taxon>Streptophyta</taxon>
        <taxon>Embryophyta</taxon>
        <taxon>Tracheophyta</taxon>
        <taxon>Spermatophyta</taxon>
        <taxon>Magnoliopsida</taxon>
        <taxon>eudicotyledons</taxon>
        <taxon>Gunneridae</taxon>
        <taxon>Pentapetalae</taxon>
        <taxon>rosids</taxon>
        <taxon>fabids</taxon>
        <taxon>Fabales</taxon>
        <taxon>Fabaceae</taxon>
        <taxon>Papilionoideae</taxon>
        <taxon>50 kb inversion clade</taxon>
        <taxon>NPAAA clade</taxon>
        <taxon>Hologalegina</taxon>
        <taxon>IRL clade</taxon>
        <taxon>Trifolieae</taxon>
        <taxon>Trifolium</taxon>
    </lineage>
</organism>
<evidence type="ECO:0000313" key="1">
    <source>
        <dbReference type="EMBL" id="MCI15751.1"/>
    </source>
</evidence>
<name>A0A392PUI0_9FABA</name>
<proteinExistence type="predicted"/>
<reference evidence="1 2" key="1">
    <citation type="journal article" date="2018" name="Front. Plant Sci.">
        <title>Red Clover (Trifolium pratense) and Zigzag Clover (T. medium) - A Picture of Genomic Similarities and Differences.</title>
        <authorList>
            <person name="Dluhosova J."/>
            <person name="Istvanek J."/>
            <person name="Nedelnik J."/>
            <person name="Repkova J."/>
        </authorList>
    </citation>
    <scope>NUCLEOTIDE SEQUENCE [LARGE SCALE GENOMIC DNA]</scope>
    <source>
        <strain evidence="2">cv. 10/8</strain>
        <tissue evidence="1">Leaf</tissue>
    </source>
</reference>
<protein>
    <submittedName>
        <fullName evidence="1">Uncharacterized protein</fullName>
    </submittedName>
</protein>
<feature type="non-terminal residue" evidence="1">
    <location>
        <position position="1"/>
    </location>
</feature>
<accession>A0A392PUI0</accession>
<comment type="caution">
    <text evidence="1">The sequence shown here is derived from an EMBL/GenBank/DDBJ whole genome shotgun (WGS) entry which is preliminary data.</text>
</comment>
<dbReference type="EMBL" id="LXQA010097816">
    <property type="protein sequence ID" value="MCI15751.1"/>
    <property type="molecule type" value="Genomic_DNA"/>
</dbReference>
<keyword evidence="2" id="KW-1185">Reference proteome</keyword>
<dbReference type="Proteomes" id="UP000265520">
    <property type="component" value="Unassembled WGS sequence"/>
</dbReference>